<accession>A0A1G9BRB2</accession>
<dbReference type="Proteomes" id="UP000182836">
    <property type="component" value="Unassembled WGS sequence"/>
</dbReference>
<dbReference type="InterPro" id="IPR024999">
    <property type="entry name" value="DUF3905"/>
</dbReference>
<protein>
    <recommendedName>
        <fullName evidence="4">DUF3905 domain-containing protein</fullName>
    </recommendedName>
</protein>
<evidence type="ECO:0000256" key="1">
    <source>
        <dbReference type="SAM" id="MobiDB-lite"/>
    </source>
</evidence>
<feature type="region of interest" description="Disordered" evidence="1">
    <location>
        <begin position="1"/>
        <end position="44"/>
    </location>
</feature>
<gene>
    <name evidence="2" type="ORF">SAMN04487909_15419</name>
</gene>
<proteinExistence type="predicted"/>
<sequence>MQVQQGGDVMENQGKKRIGEEPADTAMPHQIDAPERAEANNELKKPFTNQYGVVIGDSFYDSANSPLNNWSKDVDPVIMAGDQWVHPTNDIGWNTPENQALLEEGYIPQSGQFMHPTKDVSYRND</sequence>
<dbReference type="EMBL" id="FNED01000054">
    <property type="protein sequence ID" value="SDK42012.1"/>
    <property type="molecule type" value="Genomic_DNA"/>
</dbReference>
<reference evidence="2 3" key="1">
    <citation type="submission" date="2016-10" db="EMBL/GenBank/DDBJ databases">
        <authorList>
            <person name="de Groot N.N."/>
        </authorList>
    </citation>
    <scope>NUCLEOTIDE SEQUENCE [LARGE SCALE GENOMIC DNA]</scope>
    <source>
        <strain evidence="2 3">DSM 2895</strain>
    </source>
</reference>
<feature type="compositionally biased region" description="Basic and acidic residues" evidence="1">
    <location>
        <begin position="32"/>
        <end position="44"/>
    </location>
</feature>
<evidence type="ECO:0000313" key="3">
    <source>
        <dbReference type="Proteomes" id="UP000182836"/>
    </source>
</evidence>
<evidence type="ECO:0008006" key="4">
    <source>
        <dbReference type="Google" id="ProtNLM"/>
    </source>
</evidence>
<organism evidence="2 3">
    <name type="scientific">Aneurinibacillus migulanus</name>
    <name type="common">Bacillus migulanus</name>
    <dbReference type="NCBI Taxonomy" id="47500"/>
    <lineage>
        <taxon>Bacteria</taxon>
        <taxon>Bacillati</taxon>
        <taxon>Bacillota</taxon>
        <taxon>Bacilli</taxon>
        <taxon>Bacillales</taxon>
        <taxon>Paenibacillaceae</taxon>
        <taxon>Aneurinibacillus group</taxon>
        <taxon>Aneurinibacillus</taxon>
    </lineage>
</organism>
<name>A0A1G9BRB2_ANEMI</name>
<dbReference type="Pfam" id="PF13045">
    <property type="entry name" value="DUF3905"/>
    <property type="match status" value="1"/>
</dbReference>
<dbReference type="AlphaFoldDB" id="A0A1G9BRB2"/>
<evidence type="ECO:0000313" key="2">
    <source>
        <dbReference type="EMBL" id="SDK42012.1"/>
    </source>
</evidence>